<evidence type="ECO:0000313" key="3">
    <source>
        <dbReference type="Proteomes" id="UP000189933"/>
    </source>
</evidence>
<evidence type="ECO:0000313" key="2">
    <source>
        <dbReference type="EMBL" id="SJZ90570.1"/>
    </source>
</evidence>
<gene>
    <name evidence="2" type="ORF">SAMN02745885_01268</name>
</gene>
<dbReference type="RefSeq" id="WP_078665346.1">
    <property type="nucleotide sequence ID" value="NZ_FUXM01000011.1"/>
</dbReference>
<dbReference type="AlphaFoldDB" id="A0A1T4PG72"/>
<dbReference type="CDD" id="cd24023">
    <property type="entry name" value="ASKHA_NBD_ParM_Alp7A-like"/>
    <property type="match status" value="1"/>
</dbReference>
<accession>A0A1T4PG72</accession>
<organism evidence="2 3">
    <name type="scientific">Carboxydocella sporoproducens DSM 16521</name>
    <dbReference type="NCBI Taxonomy" id="1121270"/>
    <lineage>
        <taxon>Bacteria</taxon>
        <taxon>Bacillati</taxon>
        <taxon>Bacillota</taxon>
        <taxon>Clostridia</taxon>
        <taxon>Eubacteriales</taxon>
        <taxon>Clostridiales Family XVI. Incertae Sedis</taxon>
        <taxon>Carboxydocella</taxon>
    </lineage>
</organism>
<dbReference type="EMBL" id="FUXM01000011">
    <property type="protein sequence ID" value="SJZ90570.1"/>
    <property type="molecule type" value="Genomic_DNA"/>
</dbReference>
<protein>
    <recommendedName>
        <fullName evidence="1">Actin-like protein N-terminal domain-containing protein</fullName>
    </recommendedName>
</protein>
<dbReference type="Gene3D" id="3.30.420.40">
    <property type="match status" value="2"/>
</dbReference>
<dbReference type="Pfam" id="PF17989">
    <property type="entry name" value="ALP_N"/>
    <property type="match status" value="1"/>
</dbReference>
<dbReference type="OrthoDB" id="5412507at2"/>
<dbReference type="InterPro" id="IPR040607">
    <property type="entry name" value="ALP_N"/>
</dbReference>
<dbReference type="InterPro" id="IPR043129">
    <property type="entry name" value="ATPase_NBD"/>
</dbReference>
<feature type="domain" description="Actin-like protein N-terminal" evidence="1">
    <location>
        <begin position="9"/>
        <end position="180"/>
    </location>
</feature>
<name>A0A1T4PG72_9FIRM</name>
<reference evidence="3" key="1">
    <citation type="submission" date="2017-02" db="EMBL/GenBank/DDBJ databases">
        <authorList>
            <person name="Varghese N."/>
            <person name="Submissions S."/>
        </authorList>
    </citation>
    <scope>NUCLEOTIDE SEQUENCE [LARGE SCALE GENOMIC DNA]</scope>
    <source>
        <strain evidence="3">DSM 16521</strain>
    </source>
</reference>
<dbReference type="Proteomes" id="UP000189933">
    <property type="component" value="Unassembled WGS sequence"/>
</dbReference>
<dbReference type="SUPFAM" id="SSF53067">
    <property type="entry name" value="Actin-like ATPase domain"/>
    <property type="match status" value="2"/>
</dbReference>
<sequence>MKDYLTVGADLGNDAFKIIGPTKREFCILNISAPWHARRVVNDDTRNPLNLLEVEILSSGQNLGRYFVGKMAYNFNRGIIKERTVADRHKGKAKDLQTRIVLLTAIAVSLLKPNCKQIKEEIILGTMLPTEEYFANQQDNINILRNSLLGTHKVKFLNPIFNGVEVEFDILEVDIQPEGLCALNALMYDEEGEIIQQVASRFGEKMILGLDIGSLTSDVTVLDNLEPRTFFGIDRGTIDPANRILDYIKTEYKVSIPRHKVDSVIIGDGNLLCYGKEIPEFNQICRQYIEQEGRQLIEEFISKATAAGIQLPDISGLILYGGGSLLYKDIIKELLEPVPLLFAENPIMLNALGAWKNARILSKRFVKNSDSVEKEEFSLLSLR</sequence>
<evidence type="ECO:0000259" key="1">
    <source>
        <dbReference type="Pfam" id="PF17989"/>
    </source>
</evidence>
<keyword evidence="3" id="KW-1185">Reference proteome</keyword>
<proteinExistence type="predicted"/>